<dbReference type="EMBL" id="QYUM01000004">
    <property type="protein sequence ID" value="RJF85619.1"/>
    <property type="molecule type" value="Genomic_DNA"/>
</dbReference>
<evidence type="ECO:0000313" key="2">
    <source>
        <dbReference type="Proteomes" id="UP000286100"/>
    </source>
</evidence>
<dbReference type="Proteomes" id="UP000286100">
    <property type="component" value="Unassembled WGS sequence"/>
</dbReference>
<organism evidence="1 2">
    <name type="scientific">Sphingomonas cavernae</name>
    <dbReference type="NCBI Taxonomy" id="2320861"/>
    <lineage>
        <taxon>Bacteria</taxon>
        <taxon>Pseudomonadati</taxon>
        <taxon>Pseudomonadota</taxon>
        <taxon>Alphaproteobacteria</taxon>
        <taxon>Sphingomonadales</taxon>
        <taxon>Sphingomonadaceae</taxon>
        <taxon>Sphingomonas</taxon>
    </lineage>
</organism>
<keyword evidence="2" id="KW-1185">Reference proteome</keyword>
<protein>
    <submittedName>
        <fullName evidence="1">DUF2855 family protein</fullName>
    </submittedName>
</protein>
<gene>
    <name evidence="1" type="ORF">D3876_17040</name>
</gene>
<reference evidence="1 2" key="1">
    <citation type="submission" date="2018-09" db="EMBL/GenBank/DDBJ databases">
        <authorList>
            <person name="Zhu H."/>
        </authorList>
    </citation>
    <scope>NUCLEOTIDE SEQUENCE [LARGE SCALE GENOMIC DNA]</scope>
    <source>
        <strain evidence="1 2">K2R01-6</strain>
    </source>
</reference>
<comment type="caution">
    <text evidence="1">The sequence shown here is derived from an EMBL/GenBank/DDBJ whole genome shotgun (WGS) entry which is preliminary data.</text>
</comment>
<dbReference type="InterPro" id="IPR021276">
    <property type="entry name" value="DUF2855"/>
</dbReference>
<proteinExistence type="predicted"/>
<evidence type="ECO:0000313" key="1">
    <source>
        <dbReference type="EMBL" id="RJF85619.1"/>
    </source>
</evidence>
<dbReference type="RefSeq" id="WP_119764544.1">
    <property type="nucleotide sequence ID" value="NZ_QYUM01000004.1"/>
</dbReference>
<name>A0A418W6I3_9SPHN</name>
<dbReference type="Pfam" id="PF11017">
    <property type="entry name" value="DUF2855"/>
    <property type="match status" value="1"/>
</dbReference>
<accession>A0A418W6I3</accession>
<dbReference type="AlphaFoldDB" id="A0A418W6I3"/>
<dbReference type="OrthoDB" id="8953110at2"/>
<sequence>MSEARWAVDVDRDEIAKAGIVDEGARELGDGEIEVRLDEFAMTANNVTYAALGHPVGLFGNGKGYWDFFSGDGAGRLPVWGFATVTRSRVEGLDPGELLYGYFPLASHAVLTPDRVGPAGFTDQTAHRLDMPAVYNQYQRVAALGDYAEADREWWPVFRPLYLTGWLIADQFEDEGDYGAEQVIVASASAKTAISFAHAMRERAQRPRMIGLTSERGRAFLEATGLYDELVLYDTISDIDASVPSAFVDVAGNSTVTGAVHEHLGDALRFSLVVGKAHWDATGEGGKRWPAVGFFAPGRIQKRSQDWGAGGFRERVAAAWTNFLGDARKLFHIDKRMGPDAALAAYREAVAGKADPRAGVIVAL</sequence>